<protein>
    <submittedName>
        <fullName evidence="1">Uncharacterized protein</fullName>
    </submittedName>
</protein>
<accession>A0ACB9BGC8</accession>
<keyword evidence="2" id="KW-1185">Reference proteome</keyword>
<sequence>MSVCWILIGYKSLAGAGVGCLKDRCSYRTNYFILIVFILGLGFLSRPFAIVAVMLTALTITFLNDMKFSFTIAYGQLVYNFKNSDLLGHMVGDTQTFSLLLLSNSYESNHFKP</sequence>
<evidence type="ECO:0000313" key="2">
    <source>
        <dbReference type="Proteomes" id="UP001055811"/>
    </source>
</evidence>
<reference evidence="2" key="1">
    <citation type="journal article" date="2022" name="Mol. Ecol. Resour.">
        <title>The genomes of chicory, endive, great burdock and yacon provide insights into Asteraceae palaeo-polyploidization history and plant inulin production.</title>
        <authorList>
            <person name="Fan W."/>
            <person name="Wang S."/>
            <person name="Wang H."/>
            <person name="Wang A."/>
            <person name="Jiang F."/>
            <person name="Liu H."/>
            <person name="Zhao H."/>
            <person name="Xu D."/>
            <person name="Zhang Y."/>
        </authorList>
    </citation>
    <scope>NUCLEOTIDE SEQUENCE [LARGE SCALE GENOMIC DNA]</scope>
    <source>
        <strain evidence="2">cv. Punajuju</strain>
    </source>
</reference>
<dbReference type="EMBL" id="CM042014">
    <property type="protein sequence ID" value="KAI3721399.1"/>
    <property type="molecule type" value="Genomic_DNA"/>
</dbReference>
<proteinExistence type="predicted"/>
<dbReference type="Proteomes" id="UP001055811">
    <property type="component" value="Linkage Group LG06"/>
</dbReference>
<comment type="caution">
    <text evidence="1">The sequence shown here is derived from an EMBL/GenBank/DDBJ whole genome shotgun (WGS) entry which is preliminary data.</text>
</comment>
<organism evidence="1 2">
    <name type="scientific">Cichorium intybus</name>
    <name type="common">Chicory</name>
    <dbReference type="NCBI Taxonomy" id="13427"/>
    <lineage>
        <taxon>Eukaryota</taxon>
        <taxon>Viridiplantae</taxon>
        <taxon>Streptophyta</taxon>
        <taxon>Embryophyta</taxon>
        <taxon>Tracheophyta</taxon>
        <taxon>Spermatophyta</taxon>
        <taxon>Magnoliopsida</taxon>
        <taxon>eudicotyledons</taxon>
        <taxon>Gunneridae</taxon>
        <taxon>Pentapetalae</taxon>
        <taxon>asterids</taxon>
        <taxon>campanulids</taxon>
        <taxon>Asterales</taxon>
        <taxon>Asteraceae</taxon>
        <taxon>Cichorioideae</taxon>
        <taxon>Cichorieae</taxon>
        <taxon>Cichoriinae</taxon>
        <taxon>Cichorium</taxon>
    </lineage>
</organism>
<gene>
    <name evidence="1" type="ORF">L2E82_32409</name>
</gene>
<name>A0ACB9BGC8_CICIN</name>
<reference evidence="1 2" key="2">
    <citation type="journal article" date="2022" name="Mol. Ecol. Resour.">
        <title>The genomes of chicory, endive, great burdock and yacon provide insights into Asteraceae paleo-polyploidization history and plant inulin production.</title>
        <authorList>
            <person name="Fan W."/>
            <person name="Wang S."/>
            <person name="Wang H."/>
            <person name="Wang A."/>
            <person name="Jiang F."/>
            <person name="Liu H."/>
            <person name="Zhao H."/>
            <person name="Xu D."/>
            <person name="Zhang Y."/>
        </authorList>
    </citation>
    <scope>NUCLEOTIDE SEQUENCE [LARGE SCALE GENOMIC DNA]</scope>
    <source>
        <strain evidence="2">cv. Punajuju</strain>
        <tissue evidence="1">Leaves</tissue>
    </source>
</reference>
<evidence type="ECO:0000313" key="1">
    <source>
        <dbReference type="EMBL" id="KAI3721399.1"/>
    </source>
</evidence>